<organism evidence="2 3">
    <name type="scientific">Pyrus ussuriensis x Pyrus communis</name>
    <dbReference type="NCBI Taxonomy" id="2448454"/>
    <lineage>
        <taxon>Eukaryota</taxon>
        <taxon>Viridiplantae</taxon>
        <taxon>Streptophyta</taxon>
        <taxon>Embryophyta</taxon>
        <taxon>Tracheophyta</taxon>
        <taxon>Spermatophyta</taxon>
        <taxon>Magnoliopsida</taxon>
        <taxon>eudicotyledons</taxon>
        <taxon>Gunneridae</taxon>
        <taxon>Pentapetalae</taxon>
        <taxon>rosids</taxon>
        <taxon>fabids</taxon>
        <taxon>Rosales</taxon>
        <taxon>Rosaceae</taxon>
        <taxon>Amygdaloideae</taxon>
        <taxon>Maleae</taxon>
        <taxon>Pyrus</taxon>
    </lineage>
</organism>
<keyword evidence="3" id="KW-1185">Reference proteome</keyword>
<evidence type="ECO:0008006" key="4">
    <source>
        <dbReference type="Google" id="ProtNLM"/>
    </source>
</evidence>
<dbReference type="AlphaFoldDB" id="A0A5N5H929"/>
<feature type="compositionally biased region" description="Low complexity" evidence="1">
    <location>
        <begin position="162"/>
        <end position="193"/>
    </location>
</feature>
<dbReference type="OrthoDB" id="668456at2759"/>
<evidence type="ECO:0000256" key="1">
    <source>
        <dbReference type="SAM" id="MobiDB-lite"/>
    </source>
</evidence>
<comment type="caution">
    <text evidence="2">The sequence shown here is derived from an EMBL/GenBank/DDBJ whole genome shotgun (WGS) entry which is preliminary data.</text>
</comment>
<reference evidence="2 3" key="3">
    <citation type="submission" date="2019-11" db="EMBL/GenBank/DDBJ databases">
        <title>A de novo genome assembly of a pear dwarfing rootstock.</title>
        <authorList>
            <person name="Wang F."/>
            <person name="Wang J."/>
            <person name="Li S."/>
            <person name="Zhang Y."/>
            <person name="Fang M."/>
            <person name="Ma L."/>
            <person name="Zhao Y."/>
            <person name="Jiang S."/>
        </authorList>
    </citation>
    <scope>NUCLEOTIDE SEQUENCE [LARGE SCALE GENOMIC DNA]</scope>
    <source>
        <strain evidence="2">S2</strain>
        <tissue evidence="2">Leaf</tissue>
    </source>
</reference>
<evidence type="ECO:0000313" key="2">
    <source>
        <dbReference type="EMBL" id="KAB2622622.1"/>
    </source>
</evidence>
<feature type="region of interest" description="Disordered" evidence="1">
    <location>
        <begin position="149"/>
        <end position="193"/>
    </location>
</feature>
<gene>
    <name evidence="2" type="ORF">D8674_024804</name>
</gene>
<name>A0A5N5H929_9ROSA</name>
<dbReference type="Proteomes" id="UP000327157">
    <property type="component" value="Chromosome 4"/>
</dbReference>
<protein>
    <recommendedName>
        <fullName evidence="4">DUF4378 domain-containing protein</fullName>
    </recommendedName>
</protein>
<reference evidence="3" key="2">
    <citation type="submission" date="2019-10" db="EMBL/GenBank/DDBJ databases">
        <title>A de novo genome assembly of a pear dwarfing rootstock.</title>
        <authorList>
            <person name="Wang F."/>
            <person name="Wang J."/>
            <person name="Li S."/>
            <person name="Zhang Y."/>
            <person name="Fang M."/>
            <person name="Ma L."/>
            <person name="Zhao Y."/>
            <person name="Jiang S."/>
        </authorList>
    </citation>
    <scope>NUCLEOTIDE SEQUENCE [LARGE SCALE GENOMIC DNA]</scope>
</reference>
<reference evidence="2 3" key="1">
    <citation type="submission" date="2019-09" db="EMBL/GenBank/DDBJ databases">
        <authorList>
            <person name="Ou C."/>
        </authorList>
    </citation>
    <scope>NUCLEOTIDE SEQUENCE [LARGE SCALE GENOMIC DNA]</scope>
    <source>
        <strain evidence="2">S2</strain>
        <tissue evidence="2">Leaf</tissue>
    </source>
</reference>
<dbReference type="PANTHER" id="PTHR33623:SF4">
    <property type="entry name" value="DUF4378 DOMAIN-CONTAINING PROTEIN"/>
    <property type="match status" value="1"/>
</dbReference>
<dbReference type="EMBL" id="SMOL01000231">
    <property type="protein sequence ID" value="KAB2622622.1"/>
    <property type="molecule type" value="Genomic_DNA"/>
</dbReference>
<sequence length="465" mass="52498">MDFRKPNAIQKRPVLLKDFLMDDLSSCSSNGFKSFPRRQCCTTTVRFLLDIEFKSSSSSSQLSTHKYPSKITPQKPVLHRSRSRAAAACDAVINAVKSIPSSPSVRRGVVLLLPKSLSRRLRRKRFWKKQSKEEKKEENDIGRRRLFREFLHDEPPSSDQNTTTTAKTAVTVSRHSTSTRSSGNDSNSSSSNSWAESEFTLSLQSSGGNDGVDVKTTSLVKDKVSEKVGGEVGEDSVSMAWPTTTTTTTSSPQNDKGWLNNKEEKEQFSPVSVLDCPFEDEDDDHALSPFSRSLACMQGNQQKLMRNIRRIENLAQLEVDLEQRMKAIMDSEAEAEAPASLMHTANWHAEQVNKTEEKTSDKRVSLKAEKVVMYLCRETIVEKNSDESGVMREAVKAVEDWINGESQELQLGWEVEEGRKVYVKDMENEWGSCRELDCERQEVGLELEAEVWNCLLKELLLDLVI</sequence>
<evidence type="ECO:0000313" key="3">
    <source>
        <dbReference type="Proteomes" id="UP000327157"/>
    </source>
</evidence>
<accession>A0A5N5H929</accession>
<dbReference type="PANTHER" id="PTHR33623">
    <property type="entry name" value="OS04G0572500 PROTEIN"/>
    <property type="match status" value="1"/>
</dbReference>
<proteinExistence type="predicted"/>